<dbReference type="Pfam" id="PF12079">
    <property type="entry name" value="DUF3558"/>
    <property type="match status" value="1"/>
</dbReference>
<reference evidence="1 2" key="1">
    <citation type="submission" date="2019-05" db="EMBL/GenBank/DDBJ databases">
        <title>Genomes sequences of two Nocardia cyriacigeorgica environmental isolates, type strains Nocardia asteroides ATCC 19247 and Nocardia cyriacigeorgica DSM 44484.</title>
        <authorList>
            <person name="Vautrin F."/>
            <person name="Bergeron E."/>
            <person name="Dubost A."/>
            <person name="Abrouk D."/>
            <person name="Rodriguez Nava V."/>
            <person name="Pujic P."/>
        </authorList>
    </citation>
    <scope>NUCLEOTIDE SEQUENCE [LARGE SCALE GENOMIC DNA]</scope>
    <source>
        <strain evidence="1 2">EML 446</strain>
    </source>
</reference>
<comment type="caution">
    <text evidence="1">The sequence shown here is derived from an EMBL/GenBank/DDBJ whole genome shotgun (WGS) entry which is preliminary data.</text>
</comment>
<protein>
    <submittedName>
        <fullName evidence="1">DUF3558 domain-containing protein</fullName>
    </submittedName>
</protein>
<evidence type="ECO:0000313" key="2">
    <source>
        <dbReference type="Proteomes" id="UP000306378"/>
    </source>
</evidence>
<dbReference type="PROSITE" id="PS51257">
    <property type="entry name" value="PROKAR_LIPOPROTEIN"/>
    <property type="match status" value="1"/>
</dbReference>
<proteinExistence type="predicted"/>
<sequence length="193" mass="20861">MRTASSAHRGVAVRAMLGGIAAVGLVAGCSTSVDGEPAAQGQTESTGEKTVEWNPCTELSDEALRATKVDPASKSTVTDAPTGATAWRICRWDSTEGPYLVSVASATYTQDDARNNANLTGFRDVEVGDRSGLVYYDKSDEDKLRCYVNLPWSNGSLEVVVGWRYSKRDEMPQSPPCDLTVRHAAELEPYLPR</sequence>
<dbReference type="EMBL" id="VBUT01000012">
    <property type="protein sequence ID" value="TLF73533.1"/>
    <property type="molecule type" value="Genomic_DNA"/>
</dbReference>
<dbReference type="Proteomes" id="UP000306378">
    <property type="component" value="Unassembled WGS sequence"/>
</dbReference>
<dbReference type="AlphaFoldDB" id="A0A5R8NDD8"/>
<dbReference type="InterPro" id="IPR024520">
    <property type="entry name" value="DUF3558"/>
</dbReference>
<evidence type="ECO:0000313" key="1">
    <source>
        <dbReference type="EMBL" id="TLF73533.1"/>
    </source>
</evidence>
<accession>A0A5R8NDD8</accession>
<organism evidence="1 2">
    <name type="scientific">Nocardia cyriacigeorgica</name>
    <dbReference type="NCBI Taxonomy" id="135487"/>
    <lineage>
        <taxon>Bacteria</taxon>
        <taxon>Bacillati</taxon>
        <taxon>Actinomycetota</taxon>
        <taxon>Actinomycetes</taxon>
        <taxon>Mycobacteriales</taxon>
        <taxon>Nocardiaceae</taxon>
        <taxon>Nocardia</taxon>
    </lineage>
</organism>
<gene>
    <name evidence="1" type="ORF">FEK34_25855</name>
</gene>
<name>A0A5R8NDD8_9NOCA</name>